<proteinExistence type="predicted"/>
<name>A0A5J9V5A7_9POAL</name>
<evidence type="ECO:0000313" key="2">
    <source>
        <dbReference type="EMBL" id="TVU30688.1"/>
    </source>
</evidence>
<reference evidence="2 3" key="1">
    <citation type="journal article" date="2019" name="Sci. Rep.">
        <title>A high-quality genome of Eragrostis curvula grass provides insights into Poaceae evolution and supports new strategies to enhance forage quality.</title>
        <authorList>
            <person name="Carballo J."/>
            <person name="Santos B.A.C.M."/>
            <person name="Zappacosta D."/>
            <person name="Garbus I."/>
            <person name="Selva J.P."/>
            <person name="Gallo C.A."/>
            <person name="Diaz A."/>
            <person name="Albertini E."/>
            <person name="Caccamo M."/>
            <person name="Echenique V."/>
        </authorList>
    </citation>
    <scope>NUCLEOTIDE SEQUENCE [LARGE SCALE GENOMIC DNA]</scope>
    <source>
        <strain evidence="3">cv. Victoria</strain>
        <tissue evidence="2">Leaf</tissue>
    </source>
</reference>
<sequence>MPPRLPFPIGAASVKYSAGDAKTTFKGRSSSSTSAAAPDHVRRAAAAAATASASAGRRTHTQSPPSLLRPSIRRASINRPEGEYRIGEGSPDLDDAQGSSAERQPAVPVTDIGPVLLPGLHSDASDYPPLIILRSHCRDKTSRHNTELSLSHPSFYAQSPRRATEQSVLLLELQAHGSCRFLNLANNLEHHQQGSALGIVLTGRQPKAAGRHHLQVNKNSPLFMR</sequence>
<comment type="caution">
    <text evidence="2">The sequence shown here is derived from an EMBL/GenBank/DDBJ whole genome shotgun (WGS) entry which is preliminary data.</text>
</comment>
<evidence type="ECO:0000313" key="3">
    <source>
        <dbReference type="Proteomes" id="UP000324897"/>
    </source>
</evidence>
<feature type="non-terminal residue" evidence="2">
    <location>
        <position position="1"/>
    </location>
</feature>
<feature type="compositionally biased region" description="Low complexity" evidence="1">
    <location>
        <begin position="34"/>
        <end position="56"/>
    </location>
</feature>
<dbReference type="AlphaFoldDB" id="A0A5J9V5A7"/>
<dbReference type="EMBL" id="RWGY01000011">
    <property type="protein sequence ID" value="TVU30688.1"/>
    <property type="molecule type" value="Genomic_DNA"/>
</dbReference>
<keyword evidence="3" id="KW-1185">Reference proteome</keyword>
<evidence type="ECO:0000256" key="1">
    <source>
        <dbReference type="SAM" id="MobiDB-lite"/>
    </source>
</evidence>
<feature type="region of interest" description="Disordered" evidence="1">
    <location>
        <begin position="18"/>
        <end position="104"/>
    </location>
</feature>
<dbReference type="Proteomes" id="UP000324897">
    <property type="component" value="Chromosome 1"/>
</dbReference>
<dbReference type="Gramene" id="TVU30688">
    <property type="protein sequence ID" value="TVU30688"/>
    <property type="gene ID" value="EJB05_22322"/>
</dbReference>
<organism evidence="2 3">
    <name type="scientific">Eragrostis curvula</name>
    <name type="common">weeping love grass</name>
    <dbReference type="NCBI Taxonomy" id="38414"/>
    <lineage>
        <taxon>Eukaryota</taxon>
        <taxon>Viridiplantae</taxon>
        <taxon>Streptophyta</taxon>
        <taxon>Embryophyta</taxon>
        <taxon>Tracheophyta</taxon>
        <taxon>Spermatophyta</taxon>
        <taxon>Magnoliopsida</taxon>
        <taxon>Liliopsida</taxon>
        <taxon>Poales</taxon>
        <taxon>Poaceae</taxon>
        <taxon>PACMAD clade</taxon>
        <taxon>Chloridoideae</taxon>
        <taxon>Eragrostideae</taxon>
        <taxon>Eragrostidinae</taxon>
        <taxon>Eragrostis</taxon>
    </lineage>
</organism>
<protein>
    <submittedName>
        <fullName evidence="2">Uncharacterized protein</fullName>
    </submittedName>
</protein>
<accession>A0A5J9V5A7</accession>
<gene>
    <name evidence="2" type="ORF">EJB05_22322</name>
</gene>